<dbReference type="EMBL" id="JEMB01000609">
    <property type="protein sequence ID" value="KYF95735.1"/>
    <property type="molecule type" value="Genomic_DNA"/>
</dbReference>
<dbReference type="Proteomes" id="UP000075635">
    <property type="component" value="Unassembled WGS sequence"/>
</dbReference>
<name>A0A150STA4_SORCE</name>
<reference evidence="1 2" key="1">
    <citation type="submission" date="2014-02" db="EMBL/GenBank/DDBJ databases">
        <title>The small core and large imbalanced accessory genome model reveals a collaborative survival strategy of Sorangium cellulosum strains in nature.</title>
        <authorList>
            <person name="Han K."/>
            <person name="Peng R."/>
            <person name="Blom J."/>
            <person name="Li Y.-Z."/>
        </authorList>
    </citation>
    <scope>NUCLEOTIDE SEQUENCE [LARGE SCALE GENOMIC DNA]</scope>
    <source>
        <strain evidence="1 2">So0011-07</strain>
    </source>
</reference>
<proteinExistence type="predicted"/>
<accession>A0A150STA4</accession>
<dbReference type="AlphaFoldDB" id="A0A150STA4"/>
<evidence type="ECO:0000313" key="2">
    <source>
        <dbReference type="Proteomes" id="UP000075635"/>
    </source>
</evidence>
<organism evidence="1 2">
    <name type="scientific">Sorangium cellulosum</name>
    <name type="common">Polyangium cellulosum</name>
    <dbReference type="NCBI Taxonomy" id="56"/>
    <lineage>
        <taxon>Bacteria</taxon>
        <taxon>Pseudomonadati</taxon>
        <taxon>Myxococcota</taxon>
        <taxon>Polyangia</taxon>
        <taxon>Polyangiales</taxon>
        <taxon>Polyangiaceae</taxon>
        <taxon>Sorangium</taxon>
    </lineage>
</organism>
<protein>
    <submittedName>
        <fullName evidence="1">Uncharacterized protein</fullName>
    </submittedName>
</protein>
<sequence length="96" mass="11001">MQTTARQRFIEQSATTLGQAWAKRWRQDLHREGRPAAGGWPGTLREARTQVEIALPGEMLHRKMPAITGVERELAARTAYASARNEWRRHIEPETP</sequence>
<evidence type="ECO:0000313" key="1">
    <source>
        <dbReference type="EMBL" id="KYF95735.1"/>
    </source>
</evidence>
<comment type="caution">
    <text evidence="1">The sequence shown here is derived from an EMBL/GenBank/DDBJ whole genome shotgun (WGS) entry which is preliminary data.</text>
</comment>
<gene>
    <name evidence="1" type="ORF">BE17_00505</name>
</gene>